<dbReference type="RefSeq" id="WP_073074741.1">
    <property type="nucleotide sequence ID" value="NZ_MPPI01000045.1"/>
</dbReference>
<dbReference type="OrthoDB" id="462384at2"/>
<evidence type="ECO:0000313" key="2">
    <source>
        <dbReference type="Proteomes" id="UP000238634"/>
    </source>
</evidence>
<protein>
    <submittedName>
        <fullName evidence="1">Uncharacterized protein</fullName>
    </submittedName>
</protein>
<dbReference type="Proteomes" id="UP000238634">
    <property type="component" value="Unassembled WGS sequence"/>
</dbReference>
<name>A0A2T1D796_9CYAN</name>
<dbReference type="EMBL" id="PVWG01000043">
    <property type="protein sequence ID" value="PSB16385.1"/>
    <property type="molecule type" value="Genomic_DNA"/>
</dbReference>
<keyword evidence="2" id="KW-1185">Reference proteome</keyword>
<reference evidence="1 2" key="2">
    <citation type="submission" date="2018-03" db="EMBL/GenBank/DDBJ databases">
        <title>The ancient ancestry and fast evolution of plastids.</title>
        <authorList>
            <person name="Moore K.R."/>
            <person name="Magnabosco C."/>
            <person name="Momper L."/>
            <person name="Gold D.A."/>
            <person name="Bosak T."/>
            <person name="Fournier G.P."/>
        </authorList>
    </citation>
    <scope>NUCLEOTIDE SEQUENCE [LARGE SCALE GENOMIC DNA]</scope>
    <source>
        <strain evidence="1 2">ULC007</strain>
    </source>
</reference>
<sequence length="137" mass="15725">MSAIDPSLDSRLQHLKAVRLSLLRLHKALLDSEREAYEQIHGQIRGQGELFRLVLDDEWFRWLRPVSQFIVQVDEALAAKEPINVTQVNEFLSQARTLLQPSEEGTTSEQRYYQAIQRDPNIALMNADLSRLLAANV</sequence>
<dbReference type="AlphaFoldDB" id="A0A2T1D796"/>
<reference evidence="1 2" key="1">
    <citation type="submission" date="2018-02" db="EMBL/GenBank/DDBJ databases">
        <authorList>
            <person name="Cohen D.B."/>
            <person name="Kent A.D."/>
        </authorList>
    </citation>
    <scope>NUCLEOTIDE SEQUENCE [LARGE SCALE GENOMIC DNA]</scope>
    <source>
        <strain evidence="1 2">ULC007</strain>
    </source>
</reference>
<evidence type="ECO:0000313" key="1">
    <source>
        <dbReference type="EMBL" id="PSB16385.1"/>
    </source>
</evidence>
<proteinExistence type="predicted"/>
<organism evidence="1 2">
    <name type="scientific">Phormidesmis priestleyi ULC007</name>
    <dbReference type="NCBI Taxonomy" id="1920490"/>
    <lineage>
        <taxon>Bacteria</taxon>
        <taxon>Bacillati</taxon>
        <taxon>Cyanobacteriota</taxon>
        <taxon>Cyanophyceae</taxon>
        <taxon>Leptolyngbyales</taxon>
        <taxon>Leptolyngbyaceae</taxon>
        <taxon>Phormidesmis</taxon>
    </lineage>
</organism>
<accession>A0A2T1D796</accession>
<gene>
    <name evidence="1" type="ORF">C7B65_21960</name>
</gene>
<comment type="caution">
    <text evidence="1">The sequence shown here is derived from an EMBL/GenBank/DDBJ whole genome shotgun (WGS) entry which is preliminary data.</text>
</comment>